<dbReference type="InterPro" id="IPR047187">
    <property type="entry name" value="SF1_C_Upf1"/>
</dbReference>
<dbReference type="AlphaFoldDB" id="A0A0L0FMC9"/>
<organism evidence="3 4">
    <name type="scientific">Sphaeroforma arctica JP610</name>
    <dbReference type="NCBI Taxonomy" id="667725"/>
    <lineage>
        <taxon>Eukaryota</taxon>
        <taxon>Ichthyosporea</taxon>
        <taxon>Ichthyophonida</taxon>
        <taxon>Sphaeroforma</taxon>
    </lineage>
</organism>
<dbReference type="RefSeq" id="XP_014151090.1">
    <property type="nucleotide sequence ID" value="XM_014295615.1"/>
</dbReference>
<name>A0A0L0FMC9_9EUKA</name>
<dbReference type="InterPro" id="IPR027417">
    <property type="entry name" value="P-loop_NTPase"/>
</dbReference>
<dbReference type="GeneID" id="25910850"/>
<dbReference type="eggNOG" id="KOG1806">
    <property type="taxonomic scope" value="Eukaryota"/>
</dbReference>
<gene>
    <name evidence="3" type="ORF">SARC_10346</name>
</gene>
<dbReference type="FunFam" id="3.40.50.300:FF:002863">
    <property type="entry name" value="Pre-mRNA-splicing factor cwf11"/>
    <property type="match status" value="1"/>
</dbReference>
<dbReference type="CDD" id="cd18808">
    <property type="entry name" value="SF1_C_Upf1"/>
    <property type="match status" value="1"/>
</dbReference>
<feature type="region of interest" description="Disordered" evidence="1">
    <location>
        <begin position="273"/>
        <end position="389"/>
    </location>
</feature>
<feature type="compositionally biased region" description="Polar residues" evidence="1">
    <location>
        <begin position="309"/>
        <end position="324"/>
    </location>
</feature>
<evidence type="ECO:0000256" key="1">
    <source>
        <dbReference type="SAM" id="MobiDB-lite"/>
    </source>
</evidence>
<feature type="compositionally biased region" description="Low complexity" evidence="1">
    <location>
        <begin position="292"/>
        <end position="308"/>
    </location>
</feature>
<dbReference type="Pfam" id="PF13087">
    <property type="entry name" value="AAA_12"/>
    <property type="match status" value="1"/>
</dbReference>
<dbReference type="PANTHER" id="PTHR10887">
    <property type="entry name" value="DNA2/NAM7 HELICASE FAMILY"/>
    <property type="match status" value="1"/>
</dbReference>
<keyword evidence="4" id="KW-1185">Reference proteome</keyword>
<dbReference type="GO" id="GO:0071013">
    <property type="term" value="C:catalytic step 2 spliceosome"/>
    <property type="evidence" value="ECO:0007669"/>
    <property type="project" value="TreeGrafter"/>
</dbReference>
<evidence type="ECO:0000313" key="4">
    <source>
        <dbReference type="Proteomes" id="UP000054560"/>
    </source>
</evidence>
<dbReference type="InterPro" id="IPR041679">
    <property type="entry name" value="DNA2/NAM7-like_C"/>
</dbReference>
<dbReference type="Gene3D" id="3.40.50.300">
    <property type="entry name" value="P-loop containing nucleotide triphosphate hydrolases"/>
    <property type="match status" value="1"/>
</dbReference>
<dbReference type="Proteomes" id="UP000054560">
    <property type="component" value="Unassembled WGS sequence"/>
</dbReference>
<dbReference type="EMBL" id="KQ242811">
    <property type="protein sequence ID" value="KNC77188.1"/>
    <property type="molecule type" value="Genomic_DNA"/>
</dbReference>
<accession>A0A0L0FMC9</accession>
<dbReference type="SUPFAM" id="SSF52540">
    <property type="entry name" value="P-loop containing nucleoside triphosphate hydrolases"/>
    <property type="match status" value="1"/>
</dbReference>
<dbReference type="InterPro" id="IPR045055">
    <property type="entry name" value="DNA2/NAM7-like"/>
</dbReference>
<protein>
    <recommendedName>
        <fullName evidence="2">DNA2/NAM7 helicase-like C-terminal domain-containing protein</fullName>
    </recommendedName>
</protein>
<feature type="domain" description="DNA2/NAM7 helicase-like C-terminal" evidence="2">
    <location>
        <begin position="9"/>
        <end position="201"/>
    </location>
</feature>
<proteinExistence type="predicted"/>
<reference evidence="3 4" key="1">
    <citation type="submission" date="2011-02" db="EMBL/GenBank/DDBJ databases">
        <title>The Genome Sequence of Sphaeroforma arctica JP610.</title>
        <authorList>
            <consortium name="The Broad Institute Genome Sequencing Platform"/>
            <person name="Russ C."/>
            <person name="Cuomo C."/>
            <person name="Young S.K."/>
            <person name="Zeng Q."/>
            <person name="Gargeya S."/>
            <person name="Alvarado L."/>
            <person name="Berlin A."/>
            <person name="Chapman S.B."/>
            <person name="Chen Z."/>
            <person name="Freedman E."/>
            <person name="Gellesch M."/>
            <person name="Goldberg J."/>
            <person name="Griggs A."/>
            <person name="Gujja S."/>
            <person name="Heilman E."/>
            <person name="Heiman D."/>
            <person name="Howarth C."/>
            <person name="Mehta T."/>
            <person name="Neiman D."/>
            <person name="Pearson M."/>
            <person name="Roberts A."/>
            <person name="Saif S."/>
            <person name="Shea T."/>
            <person name="Shenoy N."/>
            <person name="Sisk P."/>
            <person name="Stolte C."/>
            <person name="Sykes S."/>
            <person name="White J."/>
            <person name="Yandava C."/>
            <person name="Burger G."/>
            <person name="Gray M.W."/>
            <person name="Holland P.W.H."/>
            <person name="King N."/>
            <person name="Lang F.B.F."/>
            <person name="Roger A.J."/>
            <person name="Ruiz-Trillo I."/>
            <person name="Haas B."/>
            <person name="Nusbaum C."/>
            <person name="Birren B."/>
        </authorList>
    </citation>
    <scope>NUCLEOTIDE SEQUENCE [LARGE SCALE GENOMIC DNA]</scope>
    <source>
        <strain evidence="3 4">JP610</strain>
    </source>
</reference>
<sequence>MAFQKFSNMEQSMFTRFIRLNVPAVHLDAQGRARSSIAQLYSWRYKKLDNLPHVQALPEFTYGNAGFKYDYQFIDVGPFNEQGETEPTPHFIQNLGEAEYVVATYMFMRLLGYAAEKISVITTYNGQAALLRDVFTARCGQSGSLYGMPAAIATVDKFQGQQNDYVLLSLVRTKTIGHIRDVRRLVVALSRARLGLYVFGRLSMFKDCFELQNAMDLLVKRPTTLQLVLGETYPCGRKNTNHAKKNVKGIEDVVAMHEYVAGVASQMNRQLDAYSQQASKAEQALPEDKQPQDPADPATVTDDTATQAESVESSRMEGTNTESDVANGVAEGGESVSGGAMDVDGPTDEIPTSEAMETDGVKPEGTVTGAVAESVADGEVVDKTAANDV</sequence>
<feature type="compositionally biased region" description="Low complexity" evidence="1">
    <location>
        <begin position="328"/>
        <end position="340"/>
    </location>
</feature>
<evidence type="ECO:0000313" key="3">
    <source>
        <dbReference type="EMBL" id="KNC77188.1"/>
    </source>
</evidence>
<dbReference type="OrthoDB" id="1879at2759"/>
<dbReference type="PANTHER" id="PTHR10887:SF5">
    <property type="entry name" value="RNA HELICASE AQUARIUS"/>
    <property type="match status" value="1"/>
</dbReference>
<evidence type="ECO:0000259" key="2">
    <source>
        <dbReference type="Pfam" id="PF13087"/>
    </source>
</evidence>
<dbReference type="GO" id="GO:0003729">
    <property type="term" value="F:mRNA binding"/>
    <property type="evidence" value="ECO:0007669"/>
    <property type="project" value="TreeGrafter"/>
</dbReference>
<dbReference type="STRING" id="667725.A0A0L0FMC9"/>